<evidence type="ECO:0000256" key="7">
    <source>
        <dbReference type="SAM" id="Phobius"/>
    </source>
</evidence>
<dbReference type="InterPro" id="IPR018771">
    <property type="entry name" value="PocR_dom"/>
</dbReference>
<dbReference type="InterPro" id="IPR035965">
    <property type="entry name" value="PAS-like_dom_sf"/>
</dbReference>
<dbReference type="InterPro" id="IPR000014">
    <property type="entry name" value="PAS"/>
</dbReference>
<keyword evidence="6" id="KW-0175">Coiled coil</keyword>
<comment type="catalytic activity">
    <reaction evidence="1">
        <text>ATP + protein L-histidine = ADP + protein N-phospho-L-histidine.</text>
        <dbReference type="EC" id="2.7.13.3"/>
    </reaction>
</comment>
<dbReference type="EC" id="2.7.13.3" evidence="2"/>
<feature type="coiled-coil region" evidence="6">
    <location>
        <begin position="987"/>
        <end position="1014"/>
    </location>
</feature>
<evidence type="ECO:0000259" key="8">
    <source>
        <dbReference type="PROSITE" id="PS50109"/>
    </source>
</evidence>
<reference evidence="10 11" key="1">
    <citation type="submission" date="2006-10" db="EMBL/GenBank/DDBJ databases">
        <title>Complete sequence of chromosome of Pelobacter propionicus DSM 2379.</title>
        <authorList>
            <consortium name="US DOE Joint Genome Institute"/>
            <person name="Copeland A."/>
            <person name="Lucas S."/>
            <person name="Lapidus A."/>
            <person name="Barry K."/>
            <person name="Detter J.C."/>
            <person name="Glavina del Rio T."/>
            <person name="Hammon N."/>
            <person name="Israni S."/>
            <person name="Dalin E."/>
            <person name="Tice H."/>
            <person name="Pitluck S."/>
            <person name="Saunders E."/>
            <person name="Brettin T."/>
            <person name="Bruce D."/>
            <person name="Han C."/>
            <person name="Tapia R."/>
            <person name="Schmutz J."/>
            <person name="Larimer F."/>
            <person name="Land M."/>
            <person name="Hauser L."/>
            <person name="Kyrpides N."/>
            <person name="Kim E."/>
            <person name="Lovley D."/>
            <person name="Richardson P."/>
        </authorList>
    </citation>
    <scope>NUCLEOTIDE SEQUENCE [LARGE SCALE GENOMIC DNA]</scope>
    <source>
        <strain evidence="11">DSM 2379 / NBRC 103807 / OttBd1</strain>
    </source>
</reference>
<dbReference type="Gene3D" id="3.40.190.10">
    <property type="entry name" value="Periplasmic binding protein-like II"/>
    <property type="match status" value="2"/>
</dbReference>
<evidence type="ECO:0000259" key="9">
    <source>
        <dbReference type="PROSITE" id="PS50113"/>
    </source>
</evidence>
<dbReference type="InterPro" id="IPR036097">
    <property type="entry name" value="HisK_dim/P_sf"/>
</dbReference>
<keyword evidence="4 10" id="KW-0808">Transferase</keyword>
<organism evidence="10 11">
    <name type="scientific">Pelobacter propionicus (strain DSM 2379 / NBRC 103807 / OttBd1)</name>
    <dbReference type="NCBI Taxonomy" id="338966"/>
    <lineage>
        <taxon>Bacteria</taxon>
        <taxon>Pseudomonadati</taxon>
        <taxon>Thermodesulfobacteriota</taxon>
        <taxon>Desulfuromonadia</taxon>
        <taxon>Desulfuromonadales</taxon>
        <taxon>Desulfuromonadaceae</taxon>
        <taxon>Pelobacter</taxon>
    </lineage>
</organism>
<accession>A1AQH9</accession>
<feature type="transmembrane region" description="Helical" evidence="7">
    <location>
        <begin position="15"/>
        <end position="33"/>
    </location>
</feature>
<feature type="transmembrane region" description="Helical" evidence="7">
    <location>
        <begin position="289"/>
        <end position="308"/>
    </location>
</feature>
<dbReference type="SMART" id="SM00062">
    <property type="entry name" value="PBPb"/>
    <property type="match status" value="1"/>
</dbReference>
<dbReference type="InterPro" id="IPR001638">
    <property type="entry name" value="Solute-binding_3/MltF_N"/>
</dbReference>
<dbReference type="PROSITE" id="PS50109">
    <property type="entry name" value="HIS_KIN"/>
    <property type="match status" value="1"/>
</dbReference>
<dbReference type="eggNOG" id="COG4191">
    <property type="taxonomic scope" value="Bacteria"/>
</dbReference>
<dbReference type="PANTHER" id="PTHR43304">
    <property type="entry name" value="PHYTOCHROME-LIKE PROTEIN CPH1"/>
    <property type="match status" value="1"/>
</dbReference>
<gene>
    <name evidence="10" type="ordered locus">Ppro_1991</name>
</gene>
<dbReference type="Gene3D" id="3.30.450.40">
    <property type="match status" value="1"/>
</dbReference>
<keyword evidence="5 10" id="KW-0418">Kinase</keyword>
<dbReference type="SMART" id="SM00387">
    <property type="entry name" value="HATPase_c"/>
    <property type="match status" value="1"/>
</dbReference>
<keyword evidence="11" id="KW-1185">Reference proteome</keyword>
<dbReference type="InterPro" id="IPR052162">
    <property type="entry name" value="Sensor_kinase/Photoreceptor"/>
</dbReference>
<dbReference type="Pfam" id="PF10114">
    <property type="entry name" value="PocR"/>
    <property type="match status" value="1"/>
</dbReference>
<evidence type="ECO:0000313" key="11">
    <source>
        <dbReference type="Proteomes" id="UP000006732"/>
    </source>
</evidence>
<dbReference type="Gene3D" id="3.30.450.20">
    <property type="entry name" value="PAS domain"/>
    <property type="match status" value="2"/>
</dbReference>
<evidence type="ECO:0000256" key="4">
    <source>
        <dbReference type="ARBA" id="ARBA00022679"/>
    </source>
</evidence>
<dbReference type="CDD" id="cd00130">
    <property type="entry name" value="PAS"/>
    <property type="match status" value="2"/>
</dbReference>
<evidence type="ECO:0000256" key="5">
    <source>
        <dbReference type="ARBA" id="ARBA00022777"/>
    </source>
</evidence>
<dbReference type="NCBIfam" id="TIGR00229">
    <property type="entry name" value="sensory_box"/>
    <property type="match status" value="2"/>
</dbReference>
<evidence type="ECO:0000256" key="6">
    <source>
        <dbReference type="SAM" id="Coils"/>
    </source>
</evidence>
<dbReference type="PANTHER" id="PTHR43304:SF1">
    <property type="entry name" value="PAC DOMAIN-CONTAINING PROTEIN"/>
    <property type="match status" value="1"/>
</dbReference>
<evidence type="ECO:0000313" key="10">
    <source>
        <dbReference type="EMBL" id="ABK99599.1"/>
    </source>
</evidence>
<dbReference type="PRINTS" id="PR00344">
    <property type="entry name" value="BCTRLSENSOR"/>
</dbReference>
<dbReference type="InterPro" id="IPR003661">
    <property type="entry name" value="HisK_dim/P_dom"/>
</dbReference>
<proteinExistence type="predicted"/>
<feature type="coiled-coil region" evidence="6">
    <location>
        <begin position="323"/>
        <end position="361"/>
    </location>
</feature>
<dbReference type="Pfam" id="PF08447">
    <property type="entry name" value="PAS_3"/>
    <property type="match status" value="1"/>
</dbReference>
<dbReference type="InterPro" id="IPR005467">
    <property type="entry name" value="His_kinase_dom"/>
</dbReference>
<dbReference type="Proteomes" id="UP000006732">
    <property type="component" value="Chromosome"/>
</dbReference>
<dbReference type="CDD" id="cd00082">
    <property type="entry name" value="HisKA"/>
    <property type="match status" value="1"/>
</dbReference>
<keyword evidence="3" id="KW-0597">Phosphoprotein</keyword>
<dbReference type="HOGENOM" id="CLU_265365_0_0_7"/>
<dbReference type="KEGG" id="ppd:Ppro_1991"/>
<dbReference type="AlphaFoldDB" id="A1AQH9"/>
<dbReference type="Pfam" id="PF13426">
    <property type="entry name" value="PAS_9"/>
    <property type="match status" value="1"/>
</dbReference>
<keyword evidence="7" id="KW-0812">Transmembrane</keyword>
<dbReference type="PROSITE" id="PS50113">
    <property type="entry name" value="PAC"/>
    <property type="match status" value="2"/>
</dbReference>
<protein>
    <recommendedName>
        <fullName evidence="2">histidine kinase</fullName>
        <ecNumber evidence="2">2.7.13.3</ecNumber>
    </recommendedName>
</protein>
<dbReference type="SMART" id="SM00086">
    <property type="entry name" value="PAC"/>
    <property type="match status" value="2"/>
</dbReference>
<feature type="domain" description="Histidine kinase" evidence="8">
    <location>
        <begin position="1041"/>
        <end position="1255"/>
    </location>
</feature>
<keyword evidence="7" id="KW-0472">Membrane</keyword>
<dbReference type="InterPro" id="IPR003018">
    <property type="entry name" value="GAF"/>
</dbReference>
<dbReference type="Gene3D" id="3.30.565.10">
    <property type="entry name" value="Histidine kinase-like ATPase, C-terminal domain"/>
    <property type="match status" value="1"/>
</dbReference>
<dbReference type="SUPFAM" id="SSF55781">
    <property type="entry name" value="GAF domain-like"/>
    <property type="match status" value="1"/>
</dbReference>
<dbReference type="InterPro" id="IPR029016">
    <property type="entry name" value="GAF-like_dom_sf"/>
</dbReference>
<dbReference type="SMART" id="SM00065">
    <property type="entry name" value="GAF"/>
    <property type="match status" value="1"/>
</dbReference>
<name>A1AQH9_PELPD</name>
<dbReference type="InterPro" id="IPR036890">
    <property type="entry name" value="HATPase_C_sf"/>
</dbReference>
<feature type="domain" description="PAC" evidence="9">
    <location>
        <begin position="611"/>
        <end position="661"/>
    </location>
</feature>
<sequence length="1255" mass="142268">MIVGIIPGNTRRSRWLWPAGAFFLALLLAVLAWNRTPDPPKADPLTMAERAWLKAHPVIRLAPDPDFPPVEYFDKDGRYSGITSDYLALLEKKLGIRFEIVRLRNWDEIIGSAKRRQIDAFVASTTPQRSAYTLSTTPFLEYPAVIIAREKVKGPLTLESLGGMRVSAVSEYATHDFIAAHYPKLLLDPVPDIRTGLRKVSFGLSDAFVENLATASYYIEREGISNLRIAGDSGYVYRMGFCSRNDWPELNRILEKGVAGISAEEKRAIYNKWIPLEHRSLFSSRKFQIGLLVVCAAILAIVVGVIAVNRALARQVRLRTGELESELARRRRMEEELRRAREELEKRVEDRTVEVRNANELLEREITVRRRNESVIMARLRLLQFAGTHTQDELLEATLDEAEALTGSVIGFYVLVLDDQKTLSLQNWSTRTKRDYCKAEGKGLHYDIAQAGVWTDCIHQRRPVIHNDYGSLSHRKGLPSGHAPLARELVVPVFRGENIVAILAVGNKPTDYTPLDVEAVVLLADLAWEITEQKRMEKELLLSHFCIDGAAIGIYHTTPEGTILNANDFACRSLGYTPDEVRALKVKDIDPVITDEKIAEIKRLLESTGSVTHESVHRRKDGTTFPVEIVTNSLEFQGRVYGFSFVSDITERKRAEETLRESESRASRKLDNILDPEGDTAELDLADILDAPQIQALMNDMYRITGLKMSIIDLKGRVLVDMGWQGICARFHRAHPETLKNCIESDSDLTVGVPRGEFKTYRCKNNMWHLVTPIIVGERHRGNLFMGQFFFENEEIDYDLFRRQARTYCFPEKEYIAALESVPRHSEELVNQGKTVFLRLIDMFSKLSYANIKLAHSLAERDQLTATLRQANMVVENSPVVLFRCKPVPGWPVELVSRNVLQFGYTPEEFMSGERDYASIVYPPDLGWVTGETDEYAATDEGQLRQEYRILTKAGEIRWIIDETNYERNEAGEITNLEGVIIDVTQRKRAEEELQRQQSLLKELNDTLERRIEEEVKKNREKDILLIQQNRQAALGEMLDHIAHQWKQPINSISLIAQDMADSSSYGELTDGDVQTTIDKIMSLLEHMSQTVDVFRGFYRPDKETKLFSIRDAIDQALVFITPVFRYESIAIELDVDGDMTAFGYPKEYAQALLNILANARDVFRKRKTREPRVLLRGVGEGGRSVVTITDNAGGIPEAIIDRIFDVYFTTNEASGGTGIGLYMSRNIVEKNMGGNLSAENVEGGARFRIELPSA</sequence>
<dbReference type="STRING" id="338966.Ppro_1991"/>
<dbReference type="InterPro" id="IPR000700">
    <property type="entry name" value="PAS-assoc_C"/>
</dbReference>
<dbReference type="eggNOG" id="COG0834">
    <property type="taxonomic scope" value="Bacteria"/>
</dbReference>
<dbReference type="InterPro" id="IPR001610">
    <property type="entry name" value="PAC"/>
</dbReference>
<feature type="domain" description="PAC" evidence="9">
    <location>
        <begin position="944"/>
        <end position="996"/>
    </location>
</feature>
<dbReference type="InterPro" id="IPR004358">
    <property type="entry name" value="Sig_transdc_His_kin-like_C"/>
</dbReference>
<evidence type="ECO:0000256" key="2">
    <source>
        <dbReference type="ARBA" id="ARBA00012438"/>
    </source>
</evidence>
<dbReference type="GO" id="GO:0000155">
    <property type="term" value="F:phosphorelay sensor kinase activity"/>
    <property type="evidence" value="ECO:0007669"/>
    <property type="project" value="InterPro"/>
</dbReference>
<evidence type="ECO:0000256" key="1">
    <source>
        <dbReference type="ARBA" id="ARBA00000085"/>
    </source>
</evidence>
<dbReference type="SUPFAM" id="SSF53850">
    <property type="entry name" value="Periplasmic binding protein-like II"/>
    <property type="match status" value="1"/>
</dbReference>
<dbReference type="InterPro" id="IPR003594">
    <property type="entry name" value="HATPase_dom"/>
</dbReference>
<dbReference type="InterPro" id="IPR013655">
    <property type="entry name" value="PAS_fold_3"/>
</dbReference>
<evidence type="ECO:0000256" key="3">
    <source>
        <dbReference type="ARBA" id="ARBA00022553"/>
    </source>
</evidence>
<dbReference type="eggNOG" id="COG2203">
    <property type="taxonomic scope" value="Bacteria"/>
</dbReference>
<dbReference type="Pfam" id="PF00497">
    <property type="entry name" value="SBP_bac_3"/>
    <property type="match status" value="1"/>
</dbReference>
<dbReference type="CDD" id="cd01007">
    <property type="entry name" value="PBP2_BvgS_HisK_like"/>
    <property type="match status" value="1"/>
</dbReference>
<dbReference type="Pfam" id="PF13185">
    <property type="entry name" value="GAF_2"/>
    <property type="match status" value="1"/>
</dbReference>
<keyword evidence="7" id="KW-1133">Transmembrane helix</keyword>
<dbReference type="eggNOG" id="COG4936">
    <property type="taxonomic scope" value="Bacteria"/>
</dbReference>
<dbReference type="eggNOG" id="COG2202">
    <property type="taxonomic scope" value="Bacteria"/>
</dbReference>
<dbReference type="Pfam" id="PF02518">
    <property type="entry name" value="HATPase_c"/>
    <property type="match status" value="1"/>
</dbReference>
<dbReference type="OrthoDB" id="5389102at2"/>
<dbReference type="SUPFAM" id="SSF55874">
    <property type="entry name" value="ATPase domain of HSP90 chaperone/DNA topoisomerase II/histidine kinase"/>
    <property type="match status" value="1"/>
</dbReference>
<dbReference type="SUPFAM" id="SSF47384">
    <property type="entry name" value="Homodimeric domain of signal transducing histidine kinase"/>
    <property type="match status" value="1"/>
</dbReference>
<dbReference type="Gene3D" id="1.10.287.130">
    <property type="match status" value="1"/>
</dbReference>
<dbReference type="SUPFAM" id="SSF55785">
    <property type="entry name" value="PYP-like sensor domain (PAS domain)"/>
    <property type="match status" value="2"/>
</dbReference>
<dbReference type="EMBL" id="CP000482">
    <property type="protein sequence ID" value="ABK99599.1"/>
    <property type="molecule type" value="Genomic_DNA"/>
</dbReference>